<proteinExistence type="predicted"/>
<sequence length="63" mass="6933">MKTKRTVALTLTLTRSPSNNALLTGTGPILKQSWSRTDCFLRLYFLLNSNGIDTGNCLSKGRS</sequence>
<accession>A0A0V1KSK4</accession>
<protein>
    <submittedName>
        <fullName evidence="1">Uncharacterized protein</fullName>
    </submittedName>
</protein>
<dbReference type="EMBL" id="JYDW01000288">
    <property type="protein sequence ID" value="KRZ49893.1"/>
    <property type="molecule type" value="Genomic_DNA"/>
</dbReference>
<dbReference type="Proteomes" id="UP000054721">
    <property type="component" value="Unassembled WGS sequence"/>
</dbReference>
<gene>
    <name evidence="1" type="ORF">T02_6003</name>
</gene>
<keyword evidence="2" id="KW-1185">Reference proteome</keyword>
<reference evidence="1 2" key="1">
    <citation type="submission" date="2015-05" db="EMBL/GenBank/DDBJ databases">
        <title>Evolution of Trichinella species and genotypes.</title>
        <authorList>
            <person name="Korhonen P.K."/>
            <person name="Edoardo P."/>
            <person name="Giuseppe L.R."/>
            <person name="Gasser R.B."/>
        </authorList>
    </citation>
    <scope>NUCLEOTIDE SEQUENCE [LARGE SCALE GENOMIC DNA]</scope>
    <source>
        <strain evidence="1">ISS10</strain>
    </source>
</reference>
<organism evidence="1 2">
    <name type="scientific">Trichinella nativa</name>
    <dbReference type="NCBI Taxonomy" id="6335"/>
    <lineage>
        <taxon>Eukaryota</taxon>
        <taxon>Metazoa</taxon>
        <taxon>Ecdysozoa</taxon>
        <taxon>Nematoda</taxon>
        <taxon>Enoplea</taxon>
        <taxon>Dorylaimia</taxon>
        <taxon>Trichinellida</taxon>
        <taxon>Trichinellidae</taxon>
        <taxon>Trichinella</taxon>
    </lineage>
</organism>
<dbReference type="OrthoDB" id="10295261at2759"/>
<dbReference type="AlphaFoldDB" id="A0A0V1KSK4"/>
<comment type="caution">
    <text evidence="1">The sequence shown here is derived from an EMBL/GenBank/DDBJ whole genome shotgun (WGS) entry which is preliminary data.</text>
</comment>
<evidence type="ECO:0000313" key="1">
    <source>
        <dbReference type="EMBL" id="KRZ49893.1"/>
    </source>
</evidence>
<name>A0A0V1KSK4_9BILA</name>
<evidence type="ECO:0000313" key="2">
    <source>
        <dbReference type="Proteomes" id="UP000054721"/>
    </source>
</evidence>